<keyword evidence="1" id="KW-0812">Transmembrane</keyword>
<name>A0A2A4T6R3_9DELT</name>
<dbReference type="EMBL" id="NVSR01000022">
    <property type="protein sequence ID" value="PCI28969.1"/>
    <property type="molecule type" value="Genomic_DNA"/>
</dbReference>
<keyword evidence="1" id="KW-0472">Membrane</keyword>
<evidence type="ECO:0000313" key="2">
    <source>
        <dbReference type="EMBL" id="PCI28969.1"/>
    </source>
</evidence>
<evidence type="ECO:0000313" key="3">
    <source>
        <dbReference type="Proteomes" id="UP000218113"/>
    </source>
</evidence>
<protein>
    <submittedName>
        <fullName evidence="2">Uncharacterized protein</fullName>
    </submittedName>
</protein>
<sequence length="132" mass="15606">MYSFPDKIMAKPTQPGILFPFSVLITTILLATISLWYRQILLQSFIAERLLQQHTLYIECNSLLPILREKLRQQTTEELLQEDKDFFRVEVRHIARWSIERSALKNKQIRFTFHLLGQNIEALQLTVPYNSS</sequence>
<feature type="transmembrane region" description="Helical" evidence="1">
    <location>
        <begin position="17"/>
        <end position="37"/>
    </location>
</feature>
<dbReference type="AlphaFoldDB" id="A0A2A4T6R3"/>
<comment type="caution">
    <text evidence="2">The sequence shown here is derived from an EMBL/GenBank/DDBJ whole genome shotgun (WGS) entry which is preliminary data.</text>
</comment>
<reference evidence="3" key="1">
    <citation type="submission" date="2017-08" db="EMBL/GenBank/DDBJ databases">
        <title>A dynamic microbial community with high functional redundancy inhabits the cold, oxic subseafloor aquifer.</title>
        <authorList>
            <person name="Tully B.J."/>
            <person name="Wheat C.G."/>
            <person name="Glazer B.T."/>
            <person name="Huber J.A."/>
        </authorList>
    </citation>
    <scope>NUCLEOTIDE SEQUENCE [LARGE SCALE GENOMIC DNA]</scope>
</reference>
<dbReference type="Proteomes" id="UP000218113">
    <property type="component" value="Unassembled WGS sequence"/>
</dbReference>
<organism evidence="2 3">
    <name type="scientific">SAR324 cluster bacterium</name>
    <dbReference type="NCBI Taxonomy" id="2024889"/>
    <lineage>
        <taxon>Bacteria</taxon>
        <taxon>Deltaproteobacteria</taxon>
        <taxon>SAR324 cluster</taxon>
    </lineage>
</organism>
<keyword evidence="1" id="KW-1133">Transmembrane helix</keyword>
<proteinExistence type="predicted"/>
<evidence type="ECO:0000256" key="1">
    <source>
        <dbReference type="SAM" id="Phobius"/>
    </source>
</evidence>
<gene>
    <name evidence="2" type="ORF">COB67_05135</name>
</gene>
<accession>A0A2A4T6R3</accession>